<reference evidence="3" key="4">
    <citation type="submission" date="2020-09" db="EMBL/GenBank/DDBJ databases">
        <authorList>
            <person name="Sun Q."/>
            <person name="Ohkuma M."/>
        </authorList>
    </citation>
    <scope>NUCLEOTIDE SEQUENCE</scope>
    <source>
        <strain evidence="3">JCM 31740</strain>
    </source>
</reference>
<dbReference type="RefSeq" id="WP_126450772.1">
    <property type="nucleotide sequence ID" value="NZ_AP018553.1"/>
</dbReference>
<name>A0A348B5T3_9CREN</name>
<keyword evidence="1" id="KW-1133">Transmembrane helix</keyword>
<keyword evidence="1" id="KW-0812">Transmembrane</keyword>
<dbReference type="EMBL" id="BMQS01000006">
    <property type="protein sequence ID" value="GGT92472.1"/>
    <property type="molecule type" value="Genomic_DNA"/>
</dbReference>
<reference evidence="2" key="3">
    <citation type="journal article" date="2019" name="BMC Res. Notes">
        <title>Complete genome sequence of the Sulfodiicoccus acidiphilus strain HS-1T, the first crenarchaeon that lacks polB3, isolated from an acidic hot spring in Ohwaku-dani, Hakone, Japan.</title>
        <authorList>
            <person name="Sakai H.D."/>
            <person name="Kurosawa N."/>
        </authorList>
    </citation>
    <scope>NUCLEOTIDE SEQUENCE</scope>
    <source>
        <strain evidence="2">HS-1</strain>
    </source>
</reference>
<dbReference type="GeneID" id="38667391"/>
<evidence type="ECO:0000256" key="1">
    <source>
        <dbReference type="SAM" id="Phobius"/>
    </source>
</evidence>
<dbReference type="Proteomes" id="UP000616143">
    <property type="component" value="Unassembled WGS sequence"/>
</dbReference>
<feature type="transmembrane region" description="Helical" evidence="1">
    <location>
        <begin position="12"/>
        <end position="32"/>
    </location>
</feature>
<evidence type="ECO:0000313" key="4">
    <source>
        <dbReference type="Proteomes" id="UP000276741"/>
    </source>
</evidence>
<protein>
    <submittedName>
        <fullName evidence="2">Uncharacterized protein</fullName>
    </submittedName>
</protein>
<evidence type="ECO:0000313" key="2">
    <source>
        <dbReference type="EMBL" id="BBD73535.1"/>
    </source>
</evidence>
<proteinExistence type="predicted"/>
<dbReference type="Proteomes" id="UP000276741">
    <property type="component" value="Chromosome"/>
</dbReference>
<dbReference type="AlphaFoldDB" id="A0A348B5T3"/>
<gene>
    <name evidence="3" type="ORF">GCM10007116_07770</name>
    <name evidence="2" type="ORF">HS1genome_1924</name>
</gene>
<sequence>MVPKLKETVELLVNLGRSLVATALILMVISAIQYFTNQGLSNLTSTYTFFLLLGGVILVGVSRDSSS</sequence>
<accession>A0A348B5T3</accession>
<reference evidence="4" key="2">
    <citation type="submission" date="2018-04" db="EMBL/GenBank/DDBJ databases">
        <title>Complete genome sequence of Sulfodiicoccus acidiphilus strain HS-1.</title>
        <authorList>
            <person name="Sakai H.D."/>
            <person name="Kurosawa N."/>
        </authorList>
    </citation>
    <scope>NUCLEOTIDE SEQUENCE [LARGE SCALE GENOMIC DNA]</scope>
    <source>
        <strain evidence="4">HS-1</strain>
    </source>
</reference>
<organism evidence="2 4">
    <name type="scientific">Sulfodiicoccus acidiphilus</name>
    <dbReference type="NCBI Taxonomy" id="1670455"/>
    <lineage>
        <taxon>Archaea</taxon>
        <taxon>Thermoproteota</taxon>
        <taxon>Thermoprotei</taxon>
        <taxon>Sulfolobales</taxon>
        <taxon>Sulfolobaceae</taxon>
        <taxon>Sulfodiicoccus</taxon>
    </lineage>
</organism>
<evidence type="ECO:0000313" key="3">
    <source>
        <dbReference type="EMBL" id="GGT92472.1"/>
    </source>
</evidence>
<keyword evidence="4" id="KW-1185">Reference proteome</keyword>
<keyword evidence="1" id="KW-0472">Membrane</keyword>
<dbReference type="EMBL" id="AP018553">
    <property type="protein sequence ID" value="BBD73535.1"/>
    <property type="molecule type" value="Genomic_DNA"/>
</dbReference>
<feature type="transmembrane region" description="Helical" evidence="1">
    <location>
        <begin position="44"/>
        <end position="61"/>
    </location>
</feature>
<reference evidence="3" key="1">
    <citation type="journal article" date="2014" name="Int. J. Syst. Evol. Microbiol.">
        <title>Complete genome sequence of Corynebacterium casei LMG S-19264T (=DSM 44701T), isolated from a smear-ripened cheese.</title>
        <authorList>
            <consortium name="US DOE Joint Genome Institute (JGI-PGF)"/>
            <person name="Walter F."/>
            <person name="Albersmeier A."/>
            <person name="Kalinowski J."/>
            <person name="Ruckert C."/>
        </authorList>
    </citation>
    <scope>NUCLEOTIDE SEQUENCE</scope>
    <source>
        <strain evidence="3">JCM 31740</strain>
    </source>
</reference>
<dbReference type="KEGG" id="sacd:HS1genome_1924"/>